<dbReference type="Gene3D" id="1.25.40.10">
    <property type="entry name" value="Tetratricopeptide repeat domain"/>
    <property type="match status" value="1"/>
</dbReference>
<dbReference type="InterPro" id="IPR011990">
    <property type="entry name" value="TPR-like_helical_dom_sf"/>
</dbReference>
<feature type="region of interest" description="Disordered" evidence="1">
    <location>
        <begin position="10"/>
        <end position="32"/>
    </location>
</feature>
<feature type="transmembrane region" description="Helical" evidence="2">
    <location>
        <begin position="36"/>
        <end position="58"/>
    </location>
</feature>
<feature type="compositionally biased region" description="Polar residues" evidence="1">
    <location>
        <begin position="236"/>
        <end position="249"/>
    </location>
</feature>
<organism evidence="3">
    <name type="scientific">uncultured organism</name>
    <dbReference type="NCBI Taxonomy" id="155900"/>
    <lineage>
        <taxon>unclassified sequences</taxon>
        <taxon>environmental samples</taxon>
    </lineage>
</organism>
<evidence type="ECO:0000313" key="3">
    <source>
        <dbReference type="EMBL" id="QEA04176.1"/>
    </source>
</evidence>
<dbReference type="Pfam" id="PF14559">
    <property type="entry name" value="TPR_19"/>
    <property type="match status" value="1"/>
</dbReference>
<proteinExistence type="predicted"/>
<feature type="compositionally biased region" description="Low complexity" evidence="1">
    <location>
        <begin position="150"/>
        <end position="161"/>
    </location>
</feature>
<feature type="compositionally biased region" description="Basic and acidic residues" evidence="1">
    <location>
        <begin position="169"/>
        <end position="184"/>
    </location>
</feature>
<keyword evidence="2" id="KW-0812">Transmembrane</keyword>
<sequence>MSLIHRALKEVEGETARGPLPPAGSTAGPRRWPRRLAGLATVAVLGAVSPLLAMRLLAPAPEPPRPAAAEAVVIPSPPETGVNEGATGAASSAADVRDPAPSPVTAAPERPGDAPEAITVADTREPAEHGRTDPDADRGEVQETDRHGAPADTAGTAANADSGPPPADDGARDEGTDRASHDGDDTPSGVAAAANDTPATGGQKHGTEPVSPDTGDTGRTASPPSPAAGARETRTPDGTTANRASSTLTGGALEHARELYARMMRQIAAGDWTAAGDTLDEVATLLPAGHVLRLRMEGWFAFRHEDYDRARDRYRQILERFPGDEEAGINLAYIHLREGDRERAREVLKSARRHSPDSDALERAVRRLGM</sequence>
<dbReference type="AlphaFoldDB" id="A0A5B8R6B5"/>
<accession>A0A5B8R6B5</accession>
<gene>
    <name evidence="3" type="ORF">KBTEX_00479</name>
</gene>
<reference evidence="3" key="1">
    <citation type="submission" date="2019-06" db="EMBL/GenBank/DDBJ databases">
        <authorList>
            <person name="Murdoch R.W."/>
            <person name="Fathepure B."/>
        </authorList>
    </citation>
    <scope>NUCLEOTIDE SEQUENCE</scope>
</reference>
<feature type="region of interest" description="Disordered" evidence="1">
    <location>
        <begin position="75"/>
        <end position="250"/>
    </location>
</feature>
<keyword evidence="2" id="KW-1133">Transmembrane helix</keyword>
<keyword evidence="2" id="KW-0472">Membrane</keyword>
<protein>
    <submittedName>
        <fullName evidence="3">Uncharacterized protein</fullName>
    </submittedName>
</protein>
<evidence type="ECO:0000256" key="1">
    <source>
        <dbReference type="SAM" id="MobiDB-lite"/>
    </source>
</evidence>
<dbReference type="EMBL" id="MN079080">
    <property type="protein sequence ID" value="QEA04176.1"/>
    <property type="molecule type" value="Genomic_DNA"/>
</dbReference>
<dbReference type="SUPFAM" id="SSF48452">
    <property type="entry name" value="TPR-like"/>
    <property type="match status" value="1"/>
</dbReference>
<name>A0A5B8R6B5_9ZZZZ</name>
<feature type="compositionally biased region" description="Basic and acidic residues" evidence="1">
    <location>
        <begin position="122"/>
        <end position="149"/>
    </location>
</feature>
<evidence type="ECO:0000256" key="2">
    <source>
        <dbReference type="SAM" id="Phobius"/>
    </source>
</evidence>